<evidence type="ECO:0000256" key="1">
    <source>
        <dbReference type="SAM" id="Phobius"/>
    </source>
</evidence>
<dbReference type="RefSeq" id="WP_212964982.1">
    <property type="nucleotide sequence ID" value="NZ_BORB01000001.1"/>
</dbReference>
<sequence length="68" mass="7491">MNGTAKLLMIIGGIIFAVGFLAQFVKIGKLPGDILVKKENFTFYFPVVTSILLSVILTVVLYLIGRFK</sequence>
<evidence type="ECO:0000313" key="2">
    <source>
        <dbReference type="EMBL" id="GIN55904.1"/>
    </source>
</evidence>
<proteinExistence type="predicted"/>
<accession>A0ABQ4KEM9</accession>
<reference evidence="2 3" key="1">
    <citation type="submission" date="2021-03" db="EMBL/GenBank/DDBJ databases">
        <title>Antimicrobial resistance genes in bacteria isolated from Japanese honey, and their potential for conferring macrolide and lincosamide resistance in the American foulbrood pathogen Paenibacillus larvae.</title>
        <authorList>
            <person name="Okamoto M."/>
            <person name="Kumagai M."/>
            <person name="Kanamori H."/>
            <person name="Takamatsu D."/>
        </authorList>
    </citation>
    <scope>NUCLEOTIDE SEQUENCE [LARGE SCALE GENOMIC DNA]</scope>
    <source>
        <strain evidence="2 3">J8TS2</strain>
    </source>
</reference>
<evidence type="ECO:0000313" key="3">
    <source>
        <dbReference type="Proteomes" id="UP000679950"/>
    </source>
</evidence>
<dbReference type="InterPro" id="IPR021320">
    <property type="entry name" value="DUF2905"/>
</dbReference>
<keyword evidence="1" id="KW-0812">Transmembrane</keyword>
<feature type="transmembrane region" description="Helical" evidence="1">
    <location>
        <begin position="44"/>
        <end position="64"/>
    </location>
</feature>
<organism evidence="2 3">
    <name type="scientific">Lederbergia ruris</name>
    <dbReference type="NCBI Taxonomy" id="217495"/>
    <lineage>
        <taxon>Bacteria</taxon>
        <taxon>Bacillati</taxon>
        <taxon>Bacillota</taxon>
        <taxon>Bacilli</taxon>
        <taxon>Bacillales</taxon>
        <taxon>Bacillaceae</taxon>
        <taxon>Lederbergia</taxon>
    </lineage>
</organism>
<feature type="transmembrane region" description="Helical" evidence="1">
    <location>
        <begin position="7"/>
        <end position="24"/>
    </location>
</feature>
<dbReference type="Proteomes" id="UP000679950">
    <property type="component" value="Unassembled WGS sequence"/>
</dbReference>
<name>A0ABQ4KEM9_9BACI</name>
<keyword evidence="3" id="KW-1185">Reference proteome</keyword>
<keyword evidence="1" id="KW-0472">Membrane</keyword>
<dbReference type="EMBL" id="BORB01000001">
    <property type="protein sequence ID" value="GIN55904.1"/>
    <property type="molecule type" value="Genomic_DNA"/>
</dbReference>
<dbReference type="PANTHER" id="PTHR36443:SF1">
    <property type="entry name" value="BSR5223 PROTEIN"/>
    <property type="match status" value="1"/>
</dbReference>
<comment type="caution">
    <text evidence="2">The sequence shown here is derived from an EMBL/GenBank/DDBJ whole genome shotgun (WGS) entry which is preliminary data.</text>
</comment>
<dbReference type="Pfam" id="PF11146">
    <property type="entry name" value="DUF2905"/>
    <property type="match status" value="1"/>
</dbReference>
<keyword evidence="1" id="KW-1133">Transmembrane helix</keyword>
<dbReference type="PANTHER" id="PTHR36443">
    <property type="entry name" value="BSR5223 PROTEIN"/>
    <property type="match status" value="1"/>
</dbReference>
<gene>
    <name evidence="2" type="primary">yrzS</name>
    <name evidence="2" type="ORF">J8TS2_02230</name>
</gene>
<protein>
    <submittedName>
        <fullName evidence="2">Membrane protein YrzS</fullName>
    </submittedName>
</protein>